<proteinExistence type="predicted"/>
<dbReference type="GO" id="GO:0003677">
    <property type="term" value="F:DNA binding"/>
    <property type="evidence" value="ECO:0007669"/>
    <property type="project" value="InterPro"/>
</dbReference>
<sequence length="830" mass="91691">MIPNIRFDRDLLEDVAARFDLRLPNRTGLAATVKRLAQAGGDYVEVVNDLATGVGKTYLMAALVDYLATQGIRNILVVTPGSTIQKKTLANFQADSPKFVSGADHQPVVITPENFRATAMGTALHDQRQLKLFVFNVQQLTRPQASTSRQTHQVDENLGGALYNQLREQDDLVVIADEHHVYHDKAAVFSAAIRDLSPLALVGLTATPAKTDEDKVIFQYTLAEAIADGLVKIPVLVYRPDGMKDERTRLADACHLLRRKDDAYQLYRSHNPDASAVRPVLFVVCQDIGHASEVGQVLAGPGFIGDAGAVLEITSQSSDEALAALDAVEDLGSPIRAIVSVNMLREGWDVKNIAVIAALRKLDSEMLTEQVLGRGLRLPFGTRTAIPEVDQVDLVAHDSYQKLLAKKDVLNSRLQPKPREELEKTLPFDLSKPAEEQPAAVPEQLPGYGDNAQGLLFPVPSAALETDVPNTGTPDAVDSLSTPNSGLTSADLEKKLTAKDPEWKGRVEGAPTLSFPLEESKLVQVRFTLSSVPDADAYSLGRRYSREIPLFMRRVALEAERTGEDIDITAAPQQQVETLQKMAPIDTVREELIAAVMAQPEVEATKQQKGAARRIVDAFLEGAGATSEDETALWSENRKKMAIGGLRDLIRTAVGNRTTERQTTLVPVKLPLEPVLVDPAYPGAYEGRFERRAQYRGWRRNILPIAAFDAKTTEWEIAHIVDNDDSIDWWLRLESQGPAWIPTETAGRYFPDFIIIDKDGTRWVVEGKSDKEANDPKVQHKKQCAEQWARAVRDEDDDRFGRWRYMFVTETDLKHASGSWSGLLAVTNPE</sequence>
<dbReference type="EMBL" id="BKDJ01000008">
    <property type="protein sequence ID" value="GER23277.1"/>
    <property type="molecule type" value="Genomic_DNA"/>
</dbReference>
<dbReference type="Proteomes" id="UP000325307">
    <property type="component" value="Unassembled WGS sequence"/>
</dbReference>
<reference evidence="2 3" key="1">
    <citation type="submission" date="2019-09" db="EMBL/GenBank/DDBJ databases">
        <title>Arthrobacter zafarii sp. nov., a moderately thermotolerant and halotolerant actinobacterium isolated from Cholistan desert soil of Pakistan.</title>
        <authorList>
            <person name="Amin A."/>
            <person name="Ahmed I."/>
            <person name="Khalid N."/>
            <person name="Schumann P."/>
            <person name="Busse H.J."/>
            <person name="Khan I.U."/>
            <person name="Li S."/>
            <person name="Li W.J."/>
        </authorList>
    </citation>
    <scope>NUCLEOTIDE SEQUENCE [LARGE SCALE GENOMIC DNA]</scope>
    <source>
        <strain evidence="2 3">NCCP-1664</strain>
    </source>
</reference>
<dbReference type="PANTHER" id="PTHR47396:SF1">
    <property type="entry name" value="ATP-DEPENDENT HELICASE IRC3-RELATED"/>
    <property type="match status" value="1"/>
</dbReference>
<keyword evidence="3" id="KW-1185">Reference proteome</keyword>
<dbReference type="RefSeq" id="WP_149956881.1">
    <property type="nucleotide sequence ID" value="NZ_BKDJ01000008.1"/>
</dbReference>
<dbReference type="GO" id="GO:0005524">
    <property type="term" value="F:ATP binding"/>
    <property type="evidence" value="ECO:0007669"/>
    <property type="project" value="InterPro"/>
</dbReference>
<feature type="domain" description="Helicase/UvrB N-terminal" evidence="1">
    <location>
        <begin position="49"/>
        <end position="209"/>
    </location>
</feature>
<dbReference type="PANTHER" id="PTHR47396">
    <property type="entry name" value="TYPE I RESTRICTION ENZYME ECOKI R PROTEIN"/>
    <property type="match status" value="1"/>
</dbReference>
<dbReference type="InterPro" id="IPR006935">
    <property type="entry name" value="Helicase/UvrB_N"/>
</dbReference>
<dbReference type="AlphaFoldDB" id="A0A5A7NTV9"/>
<dbReference type="Gene3D" id="3.40.50.300">
    <property type="entry name" value="P-loop containing nucleotide triphosphate hydrolases"/>
    <property type="match status" value="2"/>
</dbReference>
<dbReference type="InterPro" id="IPR027417">
    <property type="entry name" value="P-loop_NTPase"/>
</dbReference>
<evidence type="ECO:0000313" key="2">
    <source>
        <dbReference type="EMBL" id="GER23277.1"/>
    </source>
</evidence>
<evidence type="ECO:0000259" key="1">
    <source>
        <dbReference type="Pfam" id="PF04851"/>
    </source>
</evidence>
<accession>A0A5A7NTV9</accession>
<dbReference type="Pfam" id="PF04851">
    <property type="entry name" value="ResIII"/>
    <property type="match status" value="1"/>
</dbReference>
<dbReference type="GO" id="GO:0005829">
    <property type="term" value="C:cytosol"/>
    <property type="evidence" value="ECO:0007669"/>
    <property type="project" value="TreeGrafter"/>
</dbReference>
<dbReference type="InterPro" id="IPR050742">
    <property type="entry name" value="Helicase_Restrict-Modif_Enz"/>
</dbReference>
<dbReference type="GO" id="GO:0016787">
    <property type="term" value="F:hydrolase activity"/>
    <property type="evidence" value="ECO:0007669"/>
    <property type="project" value="InterPro"/>
</dbReference>
<protein>
    <recommendedName>
        <fullName evidence="1">Helicase/UvrB N-terminal domain-containing protein</fullName>
    </recommendedName>
</protein>
<evidence type="ECO:0000313" key="3">
    <source>
        <dbReference type="Proteomes" id="UP000325307"/>
    </source>
</evidence>
<comment type="caution">
    <text evidence="2">The sequence shown here is derived from an EMBL/GenBank/DDBJ whole genome shotgun (WGS) entry which is preliminary data.</text>
</comment>
<dbReference type="OrthoDB" id="9776021at2"/>
<organism evidence="2 3">
    <name type="scientific">Zafaria cholistanensis</name>
    <dbReference type="NCBI Taxonomy" id="1682741"/>
    <lineage>
        <taxon>Bacteria</taxon>
        <taxon>Bacillati</taxon>
        <taxon>Actinomycetota</taxon>
        <taxon>Actinomycetes</taxon>
        <taxon>Micrococcales</taxon>
        <taxon>Micrococcaceae</taxon>
        <taxon>Zafaria</taxon>
    </lineage>
</organism>
<name>A0A5A7NTV9_9MICC</name>
<gene>
    <name evidence="2" type="ORF">NCCP1664_17730</name>
</gene>
<dbReference type="SUPFAM" id="SSF52540">
    <property type="entry name" value="P-loop containing nucleoside triphosphate hydrolases"/>
    <property type="match status" value="1"/>
</dbReference>